<keyword evidence="1" id="KW-0812">Transmembrane</keyword>
<keyword evidence="3" id="KW-1185">Reference proteome</keyword>
<reference evidence="2 3" key="1">
    <citation type="journal article" date="2012" name="BMC Genomics">
        <title>Comparative genomic analysis and phylogenetic position of Theileria equi.</title>
        <authorList>
            <person name="Kappmeyer L.S."/>
            <person name="Thiagarajan M."/>
            <person name="Herndon D.R."/>
            <person name="Ramsay J.D."/>
            <person name="Caler E."/>
            <person name="Djikeng A."/>
            <person name="Gillespie J.J."/>
            <person name="Lau A.O."/>
            <person name="Roalson E.H."/>
            <person name="Silva J.C."/>
            <person name="Silva M.G."/>
            <person name="Suarez C.E."/>
            <person name="Ueti M.W."/>
            <person name="Nene V.M."/>
            <person name="Mealey R.H."/>
            <person name="Knowles D.P."/>
            <person name="Brayton K.A."/>
        </authorList>
    </citation>
    <scope>NUCLEOTIDE SEQUENCE [LARGE SCALE GENOMIC DNA]</scope>
    <source>
        <strain evidence="2 3">WA</strain>
    </source>
</reference>
<evidence type="ECO:0000256" key="1">
    <source>
        <dbReference type="SAM" id="Phobius"/>
    </source>
</evidence>
<keyword evidence="1" id="KW-1133">Transmembrane helix</keyword>
<name>L1LFV6_THEEQ</name>
<feature type="transmembrane region" description="Helical" evidence="1">
    <location>
        <begin position="32"/>
        <end position="56"/>
    </location>
</feature>
<protein>
    <submittedName>
        <fullName evidence="2">Uncharacterized protein</fullName>
    </submittedName>
</protein>
<dbReference type="KEGG" id="beq:BEWA_043380"/>
<accession>L1LFV6</accession>
<evidence type="ECO:0000313" key="2">
    <source>
        <dbReference type="EMBL" id="EKX74297.1"/>
    </source>
</evidence>
<comment type="caution">
    <text evidence="2">The sequence shown here is derived from an EMBL/GenBank/DDBJ whole genome shotgun (WGS) entry which is preliminary data.</text>
</comment>
<dbReference type="RefSeq" id="XP_004833749.1">
    <property type="nucleotide sequence ID" value="XM_004833692.1"/>
</dbReference>
<dbReference type="Proteomes" id="UP000031512">
    <property type="component" value="Unassembled WGS sequence"/>
</dbReference>
<dbReference type="GeneID" id="15807745"/>
<dbReference type="VEuPathDB" id="PiroplasmaDB:BEWA_043380"/>
<evidence type="ECO:0000313" key="3">
    <source>
        <dbReference type="Proteomes" id="UP000031512"/>
    </source>
</evidence>
<dbReference type="AlphaFoldDB" id="L1LFV6"/>
<sequence>MFVPVKSDEEISKAEYLGYFRTRMDRNIRTKIVFKLYVLASIIIRSVKLLFSIFMISKYRLYNTKYGFTFNRALYITRHNNIIEDVLLEITNSIECDEILSSMVLILFSHGNRGITRISDLIVGEKGGLTKGLKCHTCIPENSILSNYHISEQLVLQKIKKTVTFDDNIEIHFISARSYGSFGCNYIESSIDFNPKFTIPSHN</sequence>
<gene>
    <name evidence="2" type="ORF">BEWA_043380</name>
</gene>
<dbReference type="EMBL" id="ACOU01000002">
    <property type="protein sequence ID" value="EKX74297.1"/>
    <property type="molecule type" value="Genomic_DNA"/>
</dbReference>
<organism evidence="2 3">
    <name type="scientific">Theileria equi strain WA</name>
    <dbReference type="NCBI Taxonomy" id="1537102"/>
    <lineage>
        <taxon>Eukaryota</taxon>
        <taxon>Sar</taxon>
        <taxon>Alveolata</taxon>
        <taxon>Apicomplexa</taxon>
        <taxon>Aconoidasida</taxon>
        <taxon>Piroplasmida</taxon>
        <taxon>Theileriidae</taxon>
        <taxon>Theileria</taxon>
    </lineage>
</organism>
<keyword evidence="1" id="KW-0472">Membrane</keyword>
<proteinExistence type="predicted"/>